<dbReference type="PANTHER" id="PTHR37694">
    <property type="entry name" value="SLR8022 PROTEIN"/>
    <property type="match status" value="1"/>
</dbReference>
<protein>
    <submittedName>
        <fullName evidence="2">Cupin domain-containing protein</fullName>
    </submittedName>
</protein>
<dbReference type="InterPro" id="IPR013096">
    <property type="entry name" value="Cupin_2"/>
</dbReference>
<dbReference type="CDD" id="cd02222">
    <property type="entry name" value="cupin_TM1459-like"/>
    <property type="match status" value="1"/>
</dbReference>
<dbReference type="Gene3D" id="2.60.120.10">
    <property type="entry name" value="Jelly Rolls"/>
    <property type="match status" value="1"/>
</dbReference>
<evidence type="ECO:0000259" key="1">
    <source>
        <dbReference type="Pfam" id="PF07883"/>
    </source>
</evidence>
<dbReference type="Proteomes" id="UP000671862">
    <property type="component" value="Chromosome"/>
</dbReference>
<dbReference type="InterPro" id="IPR014710">
    <property type="entry name" value="RmlC-like_jellyroll"/>
</dbReference>
<dbReference type="InterPro" id="IPR011051">
    <property type="entry name" value="RmlC_Cupin_sf"/>
</dbReference>
<dbReference type="Pfam" id="PF07883">
    <property type="entry name" value="Cupin_2"/>
    <property type="match status" value="1"/>
</dbReference>
<keyword evidence="3" id="KW-1185">Reference proteome</keyword>
<dbReference type="RefSeq" id="WP_207566244.1">
    <property type="nucleotide sequence ID" value="NZ_CP071446.1"/>
</dbReference>
<reference evidence="2 3" key="1">
    <citation type="submission" date="2021-03" db="EMBL/GenBank/DDBJ databases">
        <title>Thermosipho ferrireducens sp.nov., an anaerobic thermophilic iron-reducing bacterium isolated from a deep-sea hydrothermal sulfide deposits.</title>
        <authorList>
            <person name="Zeng X."/>
            <person name="Chen Y."/>
            <person name="Shao Z."/>
        </authorList>
    </citation>
    <scope>NUCLEOTIDE SEQUENCE [LARGE SCALE GENOMIC DNA]</scope>
    <source>
        <strain evidence="2 3">JL129W03</strain>
    </source>
</reference>
<dbReference type="SUPFAM" id="SSF51182">
    <property type="entry name" value="RmlC-like cupins"/>
    <property type="match status" value="1"/>
</dbReference>
<sequence length="113" mass="12761">MIVSKPENIEPIIIDNGNIEKRVLMGSNVGAQNFVMRLFTLKPGAKTPYHSHDWEHEIFVLEGTIEAVTNQKSYKAEKGNFIFVPSNEEHQFVNAGKEPAKFLCVIPYMPGNE</sequence>
<evidence type="ECO:0000313" key="2">
    <source>
        <dbReference type="EMBL" id="QTA37519.1"/>
    </source>
</evidence>
<gene>
    <name evidence="2" type="ORF">JYK00_07230</name>
</gene>
<evidence type="ECO:0000313" key="3">
    <source>
        <dbReference type="Proteomes" id="UP000671862"/>
    </source>
</evidence>
<accession>A0ABX7S4V7</accession>
<proteinExistence type="predicted"/>
<dbReference type="EMBL" id="CP071446">
    <property type="protein sequence ID" value="QTA37519.1"/>
    <property type="molecule type" value="Genomic_DNA"/>
</dbReference>
<name>A0ABX7S4V7_9BACT</name>
<organism evidence="2 3">
    <name type="scientific">Thermosipho ferrireducens</name>
    <dbReference type="NCBI Taxonomy" id="2571116"/>
    <lineage>
        <taxon>Bacteria</taxon>
        <taxon>Thermotogati</taxon>
        <taxon>Thermotogota</taxon>
        <taxon>Thermotogae</taxon>
        <taxon>Thermotogales</taxon>
        <taxon>Fervidobacteriaceae</taxon>
        <taxon>Thermosipho</taxon>
    </lineage>
</organism>
<dbReference type="PANTHER" id="PTHR37694:SF1">
    <property type="entry name" value="SLR8022 PROTEIN"/>
    <property type="match status" value="1"/>
</dbReference>
<feature type="domain" description="Cupin type-2" evidence="1">
    <location>
        <begin position="38"/>
        <end position="105"/>
    </location>
</feature>